<dbReference type="SUPFAM" id="SSF52949">
    <property type="entry name" value="Macro domain-like"/>
    <property type="match status" value="1"/>
</dbReference>
<dbReference type="eggNOG" id="KOG2633">
    <property type="taxonomic scope" value="Eukaryota"/>
</dbReference>
<dbReference type="Pfam" id="PF13716">
    <property type="entry name" value="CRAL_TRIO_2"/>
    <property type="match status" value="1"/>
</dbReference>
<organism evidence="3 4">
    <name type="scientific">Phytophthora ramorum</name>
    <name type="common">Sudden oak death agent</name>
    <dbReference type="NCBI Taxonomy" id="164328"/>
    <lineage>
        <taxon>Eukaryota</taxon>
        <taxon>Sar</taxon>
        <taxon>Stramenopiles</taxon>
        <taxon>Oomycota</taxon>
        <taxon>Peronosporomycetes</taxon>
        <taxon>Peronosporales</taxon>
        <taxon>Peronosporaceae</taxon>
        <taxon>Phytophthora</taxon>
    </lineage>
</organism>
<dbReference type="PANTHER" id="PTHR11106:SF72">
    <property type="entry name" value="GANGLIOSIDE-INDUCED DIFFERENTIATION-ASSOCIATED PROTEIN 2"/>
    <property type="match status" value="1"/>
</dbReference>
<evidence type="ECO:0000313" key="4">
    <source>
        <dbReference type="Proteomes" id="UP000005238"/>
    </source>
</evidence>
<dbReference type="InterPro" id="IPR002589">
    <property type="entry name" value="Macro_dom"/>
</dbReference>
<dbReference type="VEuPathDB" id="FungiDB:KRP22_715"/>
<dbReference type="VEuPathDB" id="FungiDB:KRP23_7295"/>
<dbReference type="InterPro" id="IPR036865">
    <property type="entry name" value="CRAL-TRIO_dom_sf"/>
</dbReference>
<accession>H3HAU1</accession>
<evidence type="ECO:0000259" key="2">
    <source>
        <dbReference type="PROSITE" id="PS51154"/>
    </source>
</evidence>
<dbReference type="OMA" id="IHPTFWT"/>
<dbReference type="Gene3D" id="3.40.525.10">
    <property type="entry name" value="CRAL-TRIO lipid binding domain"/>
    <property type="match status" value="1"/>
</dbReference>
<dbReference type="AlphaFoldDB" id="H3HAU1"/>
<reference evidence="3" key="2">
    <citation type="submission" date="2015-06" db="UniProtKB">
        <authorList>
            <consortium name="EnsemblProtists"/>
        </authorList>
    </citation>
    <scope>IDENTIFICATION</scope>
    <source>
        <strain evidence="3">Pr102</strain>
    </source>
</reference>
<dbReference type="EMBL" id="DS565999">
    <property type="status" value="NOT_ANNOTATED_CDS"/>
    <property type="molecule type" value="Genomic_DNA"/>
</dbReference>
<dbReference type="EnsemblProtists" id="Phyra93432">
    <property type="protein sequence ID" value="Phyra93432"/>
    <property type="gene ID" value="Phyra93432"/>
</dbReference>
<dbReference type="Gene3D" id="3.40.220.10">
    <property type="entry name" value="Leucine Aminopeptidase, subunit E, domain 1"/>
    <property type="match status" value="1"/>
</dbReference>
<dbReference type="Pfam" id="PF01661">
    <property type="entry name" value="Macro"/>
    <property type="match status" value="1"/>
</dbReference>
<proteinExistence type="inferred from homology"/>
<dbReference type="STRING" id="164328.H3HAU1"/>
<dbReference type="PROSITE" id="PS51154">
    <property type="entry name" value="MACRO"/>
    <property type="match status" value="1"/>
</dbReference>
<dbReference type="SMART" id="SM00506">
    <property type="entry name" value="A1pp"/>
    <property type="match status" value="1"/>
</dbReference>
<feature type="domain" description="Macro" evidence="2">
    <location>
        <begin position="33"/>
        <end position="214"/>
    </location>
</feature>
<dbReference type="InterPro" id="IPR043472">
    <property type="entry name" value="Macro_dom-like"/>
</dbReference>
<evidence type="ECO:0000256" key="1">
    <source>
        <dbReference type="ARBA" id="ARBA00008355"/>
    </source>
</evidence>
<dbReference type="InterPro" id="IPR001251">
    <property type="entry name" value="CRAL-TRIO_dom"/>
</dbReference>
<dbReference type="CDD" id="cd02905">
    <property type="entry name" value="Macro_GDAP2-like"/>
    <property type="match status" value="1"/>
</dbReference>
<name>H3HAU1_PHYRM</name>
<dbReference type="Proteomes" id="UP000005238">
    <property type="component" value="Unassembled WGS sequence"/>
</dbReference>
<comment type="similarity">
    <text evidence="1">Belongs to the GDAP2 family.</text>
</comment>
<dbReference type="InParanoid" id="H3HAU1"/>
<dbReference type="InterPro" id="IPR035793">
    <property type="entry name" value="Macro_GDAP2"/>
</dbReference>
<dbReference type="HOGENOM" id="CLU_026877_0_0_1"/>
<sequence>MEVSVALESLARWDSATAPSSTDVQDPLSTPDAAPFAVNSSLNAKISLWRGPLHRLRVDAVVHSTCESMRESEGEFAKLLKAAGPEIAVECAAAGACRTGDAVLTRGCQLPANFILHTVGPRYLPKYRNAAEHALHSSYRSVLTVARENGLRSVALGCIYTQRKGYPREEAAHIAARTVRRYLEHYADNCDCIIFCVDALADAIVYERVLPLYFPRTMEEQRKSQMKLATRDLGNSFGEPIIAERKIRIGDLSSASFDGAEHCNNQEAESDIQAFRAMLADPDAERLHRLQLMQEERQRRAAEAAVEEQKRFEKATASTAKWDYIAALQRAKKQDFSDLRALGFCYSGGIDLAGLPVVVYLAGKLHVEDVDLERVLLFVLLTLDSQRAALTATSPQFSVLYVHSDVTDDNQPPTSWLKRLFRVFTAVATHQPPSDRPLHNEGEGSVLRYFYVLEPSLGFKFQLLLSKGFCDGGGFYGQVVYLQRAEMLDAIAPTLQLPSCIYTPKNDIDIPSSRSSTGSESVLP</sequence>
<keyword evidence="4" id="KW-1185">Reference proteome</keyword>
<dbReference type="PANTHER" id="PTHR11106">
    <property type="entry name" value="GANGLIOSIDE INDUCED DIFFERENTIATION ASSOCIATED PROTEIN 2-RELATED"/>
    <property type="match status" value="1"/>
</dbReference>
<evidence type="ECO:0000313" key="3">
    <source>
        <dbReference type="EnsemblProtists" id="Phyra93432"/>
    </source>
</evidence>
<reference evidence="4" key="1">
    <citation type="journal article" date="2006" name="Science">
        <title>Phytophthora genome sequences uncover evolutionary origins and mechanisms of pathogenesis.</title>
        <authorList>
            <person name="Tyler B.M."/>
            <person name="Tripathy S."/>
            <person name="Zhang X."/>
            <person name="Dehal P."/>
            <person name="Jiang R.H."/>
            <person name="Aerts A."/>
            <person name="Arredondo F.D."/>
            <person name="Baxter L."/>
            <person name="Bensasson D."/>
            <person name="Beynon J.L."/>
            <person name="Chapman J."/>
            <person name="Damasceno C.M."/>
            <person name="Dorrance A.E."/>
            <person name="Dou D."/>
            <person name="Dickerman A.W."/>
            <person name="Dubchak I.L."/>
            <person name="Garbelotto M."/>
            <person name="Gijzen M."/>
            <person name="Gordon S.G."/>
            <person name="Govers F."/>
            <person name="Grunwald N.J."/>
            <person name="Huang W."/>
            <person name="Ivors K.L."/>
            <person name="Jones R.W."/>
            <person name="Kamoun S."/>
            <person name="Krampis K."/>
            <person name="Lamour K.H."/>
            <person name="Lee M.K."/>
            <person name="McDonald W.H."/>
            <person name="Medina M."/>
            <person name="Meijer H.J."/>
            <person name="Nordberg E.K."/>
            <person name="Maclean D.J."/>
            <person name="Ospina-Giraldo M.D."/>
            <person name="Morris P.F."/>
            <person name="Phuntumart V."/>
            <person name="Putnam N.H."/>
            <person name="Rash S."/>
            <person name="Rose J.K."/>
            <person name="Sakihama Y."/>
            <person name="Salamov A.A."/>
            <person name="Savidor A."/>
            <person name="Scheuring C.F."/>
            <person name="Smith B.M."/>
            <person name="Sobral B.W."/>
            <person name="Terry A."/>
            <person name="Torto-Alalibo T.A."/>
            <person name="Win J."/>
            <person name="Xu Z."/>
            <person name="Zhang H."/>
            <person name="Grigoriev I.V."/>
            <person name="Rokhsar D.S."/>
            <person name="Boore J.L."/>
        </authorList>
    </citation>
    <scope>NUCLEOTIDE SEQUENCE [LARGE SCALE GENOMIC DNA]</scope>
    <source>
        <strain evidence="4">Pr102</strain>
    </source>
</reference>
<protein>
    <recommendedName>
        <fullName evidence="2">Macro domain-containing protein</fullName>
    </recommendedName>
</protein>